<feature type="domain" description="Type I restriction enzyme R protein N-terminal" evidence="1">
    <location>
        <begin position="25"/>
        <end position="142"/>
    </location>
</feature>
<accession>A0A7J0BRJ7</accession>
<organism evidence="2 3">
    <name type="scientific">Desulfovibrio psychrotolerans</name>
    <dbReference type="NCBI Taxonomy" id="415242"/>
    <lineage>
        <taxon>Bacteria</taxon>
        <taxon>Pseudomonadati</taxon>
        <taxon>Thermodesulfobacteriota</taxon>
        <taxon>Desulfovibrionia</taxon>
        <taxon>Desulfovibrionales</taxon>
        <taxon>Desulfovibrionaceae</taxon>
        <taxon>Desulfovibrio</taxon>
    </lineage>
</organism>
<evidence type="ECO:0000259" key="1">
    <source>
        <dbReference type="Pfam" id="PF13588"/>
    </source>
</evidence>
<dbReference type="InterPro" id="IPR029464">
    <property type="entry name" value="HSDR_N"/>
</dbReference>
<evidence type="ECO:0000313" key="3">
    <source>
        <dbReference type="Proteomes" id="UP000503820"/>
    </source>
</evidence>
<dbReference type="EMBL" id="BLVP01000005">
    <property type="protein sequence ID" value="GFM36336.1"/>
    <property type="molecule type" value="Genomic_DNA"/>
</dbReference>
<dbReference type="Proteomes" id="UP000503820">
    <property type="component" value="Unassembled WGS sequence"/>
</dbReference>
<gene>
    <name evidence="2" type="ORF">DSM19430T_10200</name>
</gene>
<protein>
    <recommendedName>
        <fullName evidence="1">Type I restriction enzyme R protein N-terminal domain-containing protein</fullName>
    </recommendedName>
</protein>
<comment type="caution">
    <text evidence="2">The sequence shown here is derived from an EMBL/GenBank/DDBJ whole genome shotgun (WGS) entry which is preliminary data.</text>
</comment>
<dbReference type="RefSeq" id="WP_174409014.1">
    <property type="nucleotide sequence ID" value="NZ_BLVP01000005.1"/>
</dbReference>
<dbReference type="Pfam" id="PF13588">
    <property type="entry name" value="HSDR_N_2"/>
    <property type="match status" value="1"/>
</dbReference>
<keyword evidence="3" id="KW-1185">Reference proteome</keyword>
<reference evidence="2 3" key="1">
    <citation type="submission" date="2020-05" db="EMBL/GenBank/DDBJ databases">
        <title>Draft genome sequence of Desulfovibrio psychrotolerans JS1T.</title>
        <authorList>
            <person name="Ueno A."/>
            <person name="Tamazawa S."/>
            <person name="Tamamura S."/>
            <person name="Murakami T."/>
            <person name="Kiyama T."/>
            <person name="Inomata H."/>
            <person name="Amano Y."/>
            <person name="Miyakawa K."/>
            <person name="Tamaki H."/>
            <person name="Naganuma T."/>
            <person name="Kaneko K."/>
        </authorList>
    </citation>
    <scope>NUCLEOTIDE SEQUENCE [LARGE SCALE GENOMIC DNA]</scope>
    <source>
        <strain evidence="2 3">JS1</strain>
    </source>
</reference>
<dbReference type="AlphaFoldDB" id="A0A7J0BRJ7"/>
<sequence>MHEVSLGQTIRDYLTGEHIDKTTYEDLRQALAQMLVEERGYPSAALRSKVAVRFPVVAASSGEAEEYCRTVDVAAYADDGTPLLILLFCPGQVNTYRRESLAAARLFPGGPVPLALVTDTREAILVGVQEDVVLGEGMRAVPSWNELAALVAAHPVHPLSPEREEGERRILHTYSEFIKTCCDASVCML</sequence>
<proteinExistence type="predicted"/>
<name>A0A7J0BRJ7_9BACT</name>
<evidence type="ECO:0000313" key="2">
    <source>
        <dbReference type="EMBL" id="GFM36336.1"/>
    </source>
</evidence>